<evidence type="ECO:0000313" key="3">
    <source>
        <dbReference type="Proteomes" id="UP000790347"/>
    </source>
</evidence>
<name>A0A922HV92_DERFA</name>
<evidence type="ECO:0000256" key="1">
    <source>
        <dbReference type="SAM" id="MobiDB-lite"/>
    </source>
</evidence>
<dbReference type="Proteomes" id="UP000790347">
    <property type="component" value="Unassembled WGS sequence"/>
</dbReference>
<comment type="caution">
    <text evidence="2">The sequence shown here is derived from an EMBL/GenBank/DDBJ whole genome shotgun (WGS) entry which is preliminary data.</text>
</comment>
<feature type="compositionally biased region" description="Basic and acidic residues" evidence="1">
    <location>
        <begin position="1"/>
        <end position="22"/>
    </location>
</feature>
<organism evidence="2 3">
    <name type="scientific">Dermatophagoides farinae</name>
    <name type="common">American house dust mite</name>
    <dbReference type="NCBI Taxonomy" id="6954"/>
    <lineage>
        <taxon>Eukaryota</taxon>
        <taxon>Metazoa</taxon>
        <taxon>Ecdysozoa</taxon>
        <taxon>Arthropoda</taxon>
        <taxon>Chelicerata</taxon>
        <taxon>Arachnida</taxon>
        <taxon>Acari</taxon>
        <taxon>Acariformes</taxon>
        <taxon>Sarcoptiformes</taxon>
        <taxon>Astigmata</taxon>
        <taxon>Psoroptidia</taxon>
        <taxon>Analgoidea</taxon>
        <taxon>Pyroglyphidae</taxon>
        <taxon>Dermatophagoidinae</taxon>
        <taxon>Dermatophagoides</taxon>
    </lineage>
</organism>
<dbReference type="EMBL" id="ASGP02000005">
    <property type="protein sequence ID" value="KAH9507094.1"/>
    <property type="molecule type" value="Genomic_DNA"/>
</dbReference>
<evidence type="ECO:0000313" key="2">
    <source>
        <dbReference type="EMBL" id="KAH9507094.1"/>
    </source>
</evidence>
<proteinExistence type="predicted"/>
<protein>
    <submittedName>
        <fullName evidence="2">Uncharacterized protein</fullName>
    </submittedName>
</protein>
<reference evidence="2" key="1">
    <citation type="submission" date="2013-05" db="EMBL/GenBank/DDBJ databases">
        <authorList>
            <person name="Yim A.K.Y."/>
            <person name="Chan T.F."/>
            <person name="Ji K.M."/>
            <person name="Liu X.Y."/>
            <person name="Zhou J.W."/>
            <person name="Li R.Q."/>
            <person name="Yang K.Y."/>
            <person name="Li J."/>
            <person name="Li M."/>
            <person name="Law P.T.W."/>
            <person name="Wu Y.L."/>
            <person name="Cai Z.L."/>
            <person name="Qin H."/>
            <person name="Bao Y."/>
            <person name="Leung R.K.K."/>
            <person name="Ng P.K.S."/>
            <person name="Zou J."/>
            <person name="Zhong X.J."/>
            <person name="Ran P.X."/>
            <person name="Zhong N.S."/>
            <person name="Liu Z.G."/>
            <person name="Tsui S.K.W."/>
        </authorList>
    </citation>
    <scope>NUCLEOTIDE SEQUENCE</scope>
    <source>
        <strain evidence="2">Derf</strain>
        <tissue evidence="2">Whole organism</tissue>
    </source>
</reference>
<feature type="compositionally biased region" description="Pro residues" evidence="1">
    <location>
        <begin position="74"/>
        <end position="89"/>
    </location>
</feature>
<gene>
    <name evidence="2" type="ORF">DERF_011797</name>
</gene>
<dbReference type="AlphaFoldDB" id="A0A922HV92"/>
<keyword evidence="3" id="KW-1185">Reference proteome</keyword>
<feature type="region of interest" description="Disordered" evidence="1">
    <location>
        <begin position="73"/>
        <end position="98"/>
    </location>
</feature>
<reference evidence="2" key="2">
    <citation type="journal article" date="2022" name="Res Sq">
        <title>Comparative Genomics Reveals Insights into the Divergent Evolution of Astigmatic Mites and Household Pest Adaptations.</title>
        <authorList>
            <person name="Xiong Q."/>
            <person name="Wan A.T.-Y."/>
            <person name="Liu X.-Y."/>
            <person name="Fung C.S.-H."/>
            <person name="Xiao X."/>
            <person name="Malainual N."/>
            <person name="Hou J."/>
            <person name="Wang L."/>
            <person name="Wang M."/>
            <person name="Yang K."/>
            <person name="Cui Y."/>
            <person name="Leung E."/>
            <person name="Nong W."/>
            <person name="Shin S.-K."/>
            <person name="Au S."/>
            <person name="Jeong K.Y."/>
            <person name="Chew F.T."/>
            <person name="Hui J."/>
            <person name="Leung T.F."/>
            <person name="Tungtrongchitr A."/>
            <person name="Zhong N."/>
            <person name="Liu Z."/>
            <person name="Tsui S."/>
        </authorList>
    </citation>
    <scope>NUCLEOTIDE SEQUENCE</scope>
    <source>
        <strain evidence="2">Derf</strain>
        <tissue evidence="2">Whole organism</tissue>
    </source>
</reference>
<accession>A0A922HV92</accession>
<feature type="non-terminal residue" evidence="2">
    <location>
        <position position="98"/>
    </location>
</feature>
<dbReference type="Gene3D" id="1.20.5.320">
    <property type="entry name" value="6-Phosphogluconate Dehydrogenase, domain 3"/>
    <property type="match status" value="1"/>
</dbReference>
<feature type="region of interest" description="Disordered" evidence="1">
    <location>
        <begin position="1"/>
        <end position="27"/>
    </location>
</feature>
<sequence length="98" mass="9769">MGIDGPKGEPGEKGDKGDKGESGLDVITTSKGVKRSVTRLRGGTLGYAELIAIKGLASMGLIATPRDILLMKGPPGPIGPMGPIGPPGPLGKDGLQGP</sequence>